<dbReference type="PANTHER" id="PTHR34861:SF10">
    <property type="entry name" value="CYCLASE"/>
    <property type="match status" value="1"/>
</dbReference>
<dbReference type="RefSeq" id="WP_192751244.1">
    <property type="nucleotide sequence ID" value="NZ_BAABJL010000122.1"/>
</dbReference>
<gene>
    <name evidence="1" type="ORF">HEB94_004121</name>
</gene>
<dbReference type="PANTHER" id="PTHR34861">
    <property type="match status" value="1"/>
</dbReference>
<dbReference type="EMBL" id="JADBEM010000001">
    <property type="protein sequence ID" value="MBE1607273.1"/>
    <property type="molecule type" value="Genomic_DNA"/>
</dbReference>
<dbReference type="SUPFAM" id="SSF102198">
    <property type="entry name" value="Putative cyclase"/>
    <property type="match status" value="1"/>
</dbReference>
<comment type="caution">
    <text evidence="1">The sequence shown here is derived from an EMBL/GenBank/DDBJ whole genome shotgun (WGS) entry which is preliminary data.</text>
</comment>
<dbReference type="AlphaFoldDB" id="A0A927MYX9"/>
<organism evidence="1 2">
    <name type="scientific">Actinopolymorpha pittospori</name>
    <dbReference type="NCBI Taxonomy" id="648752"/>
    <lineage>
        <taxon>Bacteria</taxon>
        <taxon>Bacillati</taxon>
        <taxon>Actinomycetota</taxon>
        <taxon>Actinomycetes</taxon>
        <taxon>Propionibacteriales</taxon>
        <taxon>Actinopolymorphaceae</taxon>
        <taxon>Actinopolymorpha</taxon>
    </lineage>
</organism>
<protein>
    <submittedName>
        <fullName evidence="1">Kynurenine formamidase</fullName>
    </submittedName>
</protein>
<dbReference type="GO" id="GO:0019441">
    <property type="term" value="P:L-tryptophan catabolic process to kynurenine"/>
    <property type="evidence" value="ECO:0007669"/>
    <property type="project" value="InterPro"/>
</dbReference>
<dbReference type="InterPro" id="IPR007325">
    <property type="entry name" value="KFase/CYL"/>
</dbReference>
<evidence type="ECO:0000313" key="1">
    <source>
        <dbReference type="EMBL" id="MBE1607273.1"/>
    </source>
</evidence>
<dbReference type="InterPro" id="IPR037175">
    <property type="entry name" value="KFase_sf"/>
</dbReference>
<dbReference type="Proteomes" id="UP000638648">
    <property type="component" value="Unassembled WGS sequence"/>
</dbReference>
<dbReference type="Pfam" id="PF04199">
    <property type="entry name" value="Cyclase"/>
    <property type="match status" value="1"/>
</dbReference>
<proteinExistence type="predicted"/>
<reference evidence="1" key="1">
    <citation type="submission" date="2020-10" db="EMBL/GenBank/DDBJ databases">
        <title>Sequencing the genomes of 1000 actinobacteria strains.</title>
        <authorList>
            <person name="Klenk H.-P."/>
        </authorList>
    </citation>
    <scope>NUCLEOTIDE SEQUENCE</scope>
    <source>
        <strain evidence="1">DSM 45354</strain>
    </source>
</reference>
<accession>A0A927MYX9</accession>
<evidence type="ECO:0000313" key="2">
    <source>
        <dbReference type="Proteomes" id="UP000638648"/>
    </source>
</evidence>
<dbReference type="GO" id="GO:0004061">
    <property type="term" value="F:arylformamidase activity"/>
    <property type="evidence" value="ECO:0007669"/>
    <property type="project" value="InterPro"/>
</dbReference>
<name>A0A927MYX9_9ACTN</name>
<sequence>MTAKLADNDVIDFLRDLSNWGRWGEDDRLGTLNLITEDVRVQAAGLVRDGTAVSLAFDIDPENPDVLGRGSVVQRFMQLNEVEAIYGQPARFDAVREYVGLIGHGSLTHLDALAHFSWDGKNYNGFPASAVRSAAGSTQLSIHQVDKGFFTRGVLLDVAGTLGVPWLDPGRAITPEEIAATQKREGVTVRPGDALFVRTGNFARIAAEGAHPEGHLAGLSAANLPFLRERDVALLSSDGAQDVFPGESSNLDLAMPIHTVGIVALGLWLIDNAALDELARTCEQKNRWEFLVCVQPWRFVGVTSSVVNPVAIF</sequence>
<keyword evidence="2" id="KW-1185">Reference proteome</keyword>
<dbReference type="Gene3D" id="3.50.30.50">
    <property type="entry name" value="Putative cyclase"/>
    <property type="match status" value="1"/>
</dbReference>